<dbReference type="Pfam" id="PF14018">
    <property type="entry name" value="DUF4234"/>
    <property type="match status" value="1"/>
</dbReference>
<organism evidence="3 4">
    <name type="scientific">Vibrio halioticoli NBRC 102217</name>
    <dbReference type="NCBI Taxonomy" id="1219072"/>
    <lineage>
        <taxon>Bacteria</taxon>
        <taxon>Pseudomonadati</taxon>
        <taxon>Pseudomonadota</taxon>
        <taxon>Gammaproteobacteria</taxon>
        <taxon>Vibrionales</taxon>
        <taxon>Vibrionaceae</taxon>
        <taxon>Vibrio</taxon>
    </lineage>
</organism>
<dbReference type="Proteomes" id="UP000017800">
    <property type="component" value="Unassembled WGS sequence"/>
</dbReference>
<evidence type="ECO:0000313" key="3">
    <source>
        <dbReference type="EMBL" id="GAD89971.1"/>
    </source>
</evidence>
<protein>
    <recommendedName>
        <fullName evidence="2">DUF4234 domain-containing protein</fullName>
    </recommendedName>
</protein>
<gene>
    <name evidence="3" type="ORF">VHA01S_030_00460</name>
</gene>
<evidence type="ECO:0000313" key="4">
    <source>
        <dbReference type="Proteomes" id="UP000017800"/>
    </source>
</evidence>
<dbReference type="EMBL" id="BAUJ01000030">
    <property type="protein sequence ID" value="GAD89971.1"/>
    <property type="molecule type" value="Genomic_DNA"/>
</dbReference>
<name>V5FJP3_9VIBR</name>
<accession>V5FJP3</accession>
<dbReference type="InterPro" id="IPR025328">
    <property type="entry name" value="DUF4234"/>
</dbReference>
<reference evidence="3 4" key="1">
    <citation type="submission" date="2013-11" db="EMBL/GenBank/DDBJ databases">
        <title>Whole genome shotgun sequence of Vibrio halioticoli NBRC 102217.</title>
        <authorList>
            <person name="Isaki S."/>
            <person name="Kimura A."/>
            <person name="Ohji S."/>
            <person name="Hosoyama A."/>
            <person name="Fujita N."/>
            <person name="Hashimoto M."/>
            <person name="Hosoyama Y."/>
            <person name="Yamazoe A."/>
        </authorList>
    </citation>
    <scope>NUCLEOTIDE SEQUENCE [LARGE SCALE GENOMIC DNA]</scope>
    <source>
        <strain evidence="3 4">NBRC 102217</strain>
    </source>
</reference>
<dbReference type="AlphaFoldDB" id="V5FJP3"/>
<evidence type="ECO:0000256" key="1">
    <source>
        <dbReference type="SAM" id="Phobius"/>
    </source>
</evidence>
<sequence length="147" mass="16969">MKANILKSKVRTNTFSLVLLSLLTLGIYNAMWLFKNNSVIEDILEDKVLDHKFIIVLAALMGWSSFLSAETDFATVGALLSMLSGVVYIIWAFKAKRLIQNMMLNDYKIDYSMNSIYTFFFNIYYINYCINELEEDIKKSKVLSDKS</sequence>
<keyword evidence="1" id="KW-0812">Transmembrane</keyword>
<keyword evidence="1" id="KW-1133">Transmembrane helix</keyword>
<dbReference type="eggNOG" id="ENOG50318XU">
    <property type="taxonomic scope" value="Bacteria"/>
</dbReference>
<keyword evidence="4" id="KW-1185">Reference proteome</keyword>
<feature type="transmembrane region" description="Helical" evidence="1">
    <location>
        <begin position="12"/>
        <end position="34"/>
    </location>
</feature>
<comment type="caution">
    <text evidence="3">The sequence shown here is derived from an EMBL/GenBank/DDBJ whole genome shotgun (WGS) entry which is preliminary data.</text>
</comment>
<evidence type="ECO:0000259" key="2">
    <source>
        <dbReference type="Pfam" id="PF14018"/>
    </source>
</evidence>
<proteinExistence type="predicted"/>
<keyword evidence="1" id="KW-0472">Membrane</keyword>
<feature type="domain" description="DUF4234" evidence="2">
    <location>
        <begin position="16"/>
        <end position="99"/>
    </location>
</feature>
<dbReference type="RefSeq" id="WP_023404325.1">
    <property type="nucleotide sequence ID" value="NZ_BAUJ01000030.1"/>
</dbReference>
<feature type="transmembrane region" description="Helical" evidence="1">
    <location>
        <begin position="73"/>
        <end position="93"/>
    </location>
</feature>